<dbReference type="SUPFAM" id="SSF56954">
    <property type="entry name" value="Outer membrane efflux proteins (OEP)"/>
    <property type="match status" value="1"/>
</dbReference>
<evidence type="ECO:0000256" key="7">
    <source>
        <dbReference type="ARBA" id="ARBA00022989"/>
    </source>
</evidence>
<evidence type="ECO:0000256" key="5">
    <source>
        <dbReference type="ARBA" id="ARBA00022519"/>
    </source>
</evidence>
<dbReference type="InterPro" id="IPR006144">
    <property type="entry name" value="Secretion_HlyD_CS"/>
</dbReference>
<evidence type="ECO:0000256" key="2">
    <source>
        <dbReference type="ARBA" id="ARBA00009477"/>
    </source>
</evidence>
<dbReference type="PROSITE" id="PS00543">
    <property type="entry name" value="HLYD_FAMILY"/>
    <property type="match status" value="1"/>
</dbReference>
<dbReference type="InterPro" id="IPR050739">
    <property type="entry name" value="MFP"/>
</dbReference>
<evidence type="ECO:0000256" key="10">
    <source>
        <dbReference type="SAM" id="Coils"/>
    </source>
</evidence>
<proteinExistence type="inferred from homology"/>
<evidence type="ECO:0000313" key="13">
    <source>
        <dbReference type="EMBL" id="MCM2679032.1"/>
    </source>
</evidence>
<dbReference type="InterPro" id="IPR058781">
    <property type="entry name" value="HH_AprE-like"/>
</dbReference>
<feature type="domain" description="AprE-like long alpha-helical hairpin" evidence="11">
    <location>
        <begin position="92"/>
        <end position="288"/>
    </location>
</feature>
<evidence type="ECO:0000259" key="11">
    <source>
        <dbReference type="Pfam" id="PF25994"/>
    </source>
</evidence>
<keyword evidence="8 9" id="KW-0472">Membrane</keyword>
<dbReference type="RefSeq" id="WP_251260400.1">
    <property type="nucleotide sequence ID" value="NZ_JAMQGP010000002.1"/>
</dbReference>
<reference evidence="13 14" key="1">
    <citation type="journal article" date="2013" name="Antonie Van Leeuwenhoek">
        <title>Echinimonas agarilytica gen. nov., sp. nov., a new gammaproteobacterium isolated from the sea urchin Strongylocentrotus intermedius.</title>
        <authorList>
            <person name="Nedashkovskaya O.I."/>
            <person name="Stenkova A.M."/>
            <person name="Zhukova N.V."/>
            <person name="Van Trappen S."/>
            <person name="Lee J.S."/>
            <person name="Kim S.B."/>
        </authorList>
    </citation>
    <scope>NUCLEOTIDE SEQUENCE [LARGE SCALE GENOMIC DNA]</scope>
    <source>
        <strain evidence="13 14">KMM 6351</strain>
    </source>
</reference>
<keyword evidence="7 9" id="KW-1133">Transmembrane helix</keyword>
<keyword evidence="6 9" id="KW-0812">Transmembrane</keyword>
<keyword evidence="5 9" id="KW-0997">Cell inner membrane</keyword>
<evidence type="ECO:0000259" key="12">
    <source>
        <dbReference type="Pfam" id="PF26002"/>
    </source>
</evidence>
<comment type="similarity">
    <text evidence="2 9">Belongs to the membrane fusion protein (MFP) (TC 8.A.1) family.</text>
</comment>
<dbReference type="Pfam" id="PF26002">
    <property type="entry name" value="Beta-barrel_AprE"/>
    <property type="match status" value="1"/>
</dbReference>
<dbReference type="InterPro" id="IPR010129">
    <property type="entry name" value="T1SS_HlyD"/>
</dbReference>
<dbReference type="PANTHER" id="PTHR30386">
    <property type="entry name" value="MEMBRANE FUSION SUBUNIT OF EMRAB-TOLC MULTIDRUG EFFLUX PUMP"/>
    <property type="match status" value="1"/>
</dbReference>
<dbReference type="SUPFAM" id="SSF111369">
    <property type="entry name" value="HlyD-like secretion proteins"/>
    <property type="match status" value="2"/>
</dbReference>
<comment type="caution">
    <text evidence="13">The sequence shown here is derived from an EMBL/GenBank/DDBJ whole genome shotgun (WGS) entry which is preliminary data.</text>
</comment>
<evidence type="ECO:0000256" key="4">
    <source>
        <dbReference type="ARBA" id="ARBA00022475"/>
    </source>
</evidence>
<protein>
    <recommendedName>
        <fullName evidence="9">Membrane fusion protein (MFP) family protein</fullName>
    </recommendedName>
</protein>
<keyword evidence="4 9" id="KW-1003">Cell membrane</keyword>
<dbReference type="EMBL" id="JAMQGP010000002">
    <property type="protein sequence ID" value="MCM2679032.1"/>
    <property type="molecule type" value="Genomic_DNA"/>
</dbReference>
<evidence type="ECO:0000313" key="14">
    <source>
        <dbReference type="Proteomes" id="UP001165393"/>
    </source>
</evidence>
<evidence type="ECO:0000256" key="9">
    <source>
        <dbReference type="RuleBase" id="RU365093"/>
    </source>
</evidence>
<dbReference type="NCBIfam" id="TIGR01843">
    <property type="entry name" value="type_I_hlyD"/>
    <property type="match status" value="1"/>
</dbReference>
<evidence type="ECO:0000256" key="3">
    <source>
        <dbReference type="ARBA" id="ARBA00022448"/>
    </source>
</evidence>
<accession>A0AA41W4W6</accession>
<organism evidence="13 14">
    <name type="scientific">Echinimonas agarilytica</name>
    <dbReference type="NCBI Taxonomy" id="1215918"/>
    <lineage>
        <taxon>Bacteria</taxon>
        <taxon>Pseudomonadati</taxon>
        <taxon>Pseudomonadota</taxon>
        <taxon>Gammaproteobacteria</taxon>
        <taxon>Alteromonadales</taxon>
        <taxon>Echinimonadaceae</taxon>
        <taxon>Echinimonas</taxon>
    </lineage>
</organism>
<keyword evidence="10" id="KW-0175">Coiled coil</keyword>
<evidence type="ECO:0000256" key="8">
    <source>
        <dbReference type="ARBA" id="ARBA00023136"/>
    </source>
</evidence>
<feature type="coiled-coil region" evidence="10">
    <location>
        <begin position="261"/>
        <end position="288"/>
    </location>
</feature>
<dbReference type="InterPro" id="IPR058982">
    <property type="entry name" value="Beta-barrel_AprE"/>
</dbReference>
<comment type="subcellular location">
    <subcellularLocation>
        <location evidence="1 9">Cell inner membrane</location>
        <topology evidence="1 9">Single-pass membrane protein</topology>
    </subcellularLocation>
</comment>
<dbReference type="Gene3D" id="2.40.30.170">
    <property type="match status" value="1"/>
</dbReference>
<dbReference type="Proteomes" id="UP001165393">
    <property type="component" value="Unassembled WGS sequence"/>
</dbReference>
<feature type="transmembrane region" description="Helical" evidence="9">
    <location>
        <begin position="18"/>
        <end position="36"/>
    </location>
</feature>
<feature type="coiled-coil region" evidence="10">
    <location>
        <begin position="152"/>
        <end position="179"/>
    </location>
</feature>
<sequence length="438" mass="48574">MNHPGYWQQLQQAYQARAIVWLVAALLIAAVIWAALSTLDEVVVGEGKVVPSQSVQKIQSFEGGIVKVIYVTEGQRVKVGELLAGLDDTRFRSAFQEAKAQRSALFALKTRLKAELSSVQVDENEQDWHQAILVDPVEIVWQDDNSGSRQSMAHYSERIDQLESQLKLAAQQIFQFERAVESYKSTFDTLTLSQKLAEKELRLTRESAQLGAVAEVEVIQLERESVQLRGDIVNAQLSEQRAVAERNEAIAHRFGLAIEFRARAQARLDELEGEMAQLDESMTALADRLKRTQVVSPVEGVVKDIAIRSVGGVVSPGEAMMEIVPLGDNLIVETRIAPKDIAFVRQGLGAMVKFTAFDYVVYGGLKGQVVHVSADALQDEDGTTYYRAHILTHTNEIQHQPIIPGMQASVDIMTGQKTVLSYLMKPILRAKATALREP</sequence>
<keyword evidence="3 9" id="KW-0813">Transport</keyword>
<evidence type="ECO:0000256" key="1">
    <source>
        <dbReference type="ARBA" id="ARBA00004377"/>
    </source>
</evidence>
<keyword evidence="14" id="KW-1185">Reference proteome</keyword>
<dbReference type="Gene3D" id="2.40.50.100">
    <property type="match status" value="1"/>
</dbReference>
<dbReference type="AlphaFoldDB" id="A0AA41W4W6"/>
<dbReference type="PANTHER" id="PTHR30386:SF26">
    <property type="entry name" value="TRANSPORT PROTEIN COMB"/>
    <property type="match status" value="1"/>
</dbReference>
<dbReference type="GO" id="GO:0009306">
    <property type="term" value="P:protein secretion"/>
    <property type="evidence" value="ECO:0007669"/>
    <property type="project" value="InterPro"/>
</dbReference>
<dbReference type="GO" id="GO:0005886">
    <property type="term" value="C:plasma membrane"/>
    <property type="evidence" value="ECO:0007669"/>
    <property type="project" value="UniProtKB-SubCell"/>
</dbReference>
<dbReference type="Pfam" id="PF25994">
    <property type="entry name" value="HH_AprE"/>
    <property type="match status" value="1"/>
</dbReference>
<evidence type="ECO:0000256" key="6">
    <source>
        <dbReference type="ARBA" id="ARBA00022692"/>
    </source>
</evidence>
<name>A0AA41W4W6_9GAMM</name>
<gene>
    <name evidence="13" type="ORF">NAF29_04985</name>
</gene>
<dbReference type="PRINTS" id="PR01490">
    <property type="entry name" value="RTXTOXIND"/>
</dbReference>
<feature type="domain" description="AprE-like beta-barrel" evidence="12">
    <location>
        <begin position="330"/>
        <end position="415"/>
    </location>
</feature>